<evidence type="ECO:0000256" key="7">
    <source>
        <dbReference type="ARBA" id="ARBA00023163"/>
    </source>
</evidence>
<evidence type="ECO:0000256" key="11">
    <source>
        <dbReference type="SAM" id="MobiDB-lite"/>
    </source>
</evidence>
<dbReference type="SMART" id="SM01285">
    <property type="entry name" value="FACT-Spt16_Nlob"/>
    <property type="match status" value="1"/>
</dbReference>
<evidence type="ECO:0000259" key="12">
    <source>
        <dbReference type="SMART" id="SM01285"/>
    </source>
</evidence>
<dbReference type="PANTHER" id="PTHR13980">
    <property type="entry name" value="CDC68 RELATED"/>
    <property type="match status" value="1"/>
</dbReference>
<evidence type="ECO:0000256" key="8">
    <source>
        <dbReference type="ARBA" id="ARBA00023204"/>
    </source>
</evidence>
<dbReference type="Gene3D" id="3.40.350.10">
    <property type="entry name" value="Creatinase/prolidase N-terminal domain"/>
    <property type="match status" value="1"/>
</dbReference>
<dbReference type="InterPro" id="IPR013719">
    <property type="entry name" value="RTT106/SPT16-like_middle_dom"/>
</dbReference>
<dbReference type="InterPro" id="IPR040258">
    <property type="entry name" value="Spt16"/>
</dbReference>
<dbReference type="Gene3D" id="2.30.29.210">
    <property type="entry name" value="FACT complex subunit Spt16p/Cdc68p"/>
    <property type="match status" value="1"/>
</dbReference>
<accession>A0A7S1CB08</accession>
<comment type="similarity">
    <text evidence="1 10">Belongs to the peptidase M24 family. SPT16 subfamily.</text>
</comment>
<feature type="compositionally biased region" description="Acidic residues" evidence="11">
    <location>
        <begin position="966"/>
        <end position="1024"/>
    </location>
</feature>
<comment type="function">
    <text evidence="10">Component of the FACT complex, a general chromatin factor that acts to reorganize nucleosomes. The FACT complex is involved in multiple processes that require DNA as a template such as mRNA elongation, DNA replication and DNA repair. During transcription elongation the FACT complex acts as a histone chaperone that both destabilizes and restores nucleosomal structure. It facilitates the passage of RNA polymerase II and transcription by promoting the dissociation of one histone H2A-H2B dimer from the nucleosome, then subsequently promotes the reestablishment of the nucleosome following the passage of RNA polymerase II.</text>
</comment>
<feature type="domain" description="FACT complex subunit SPT16 middle" evidence="13">
    <location>
        <begin position="557"/>
        <end position="713"/>
    </location>
</feature>
<keyword evidence="7 10" id="KW-0804">Transcription</keyword>
<protein>
    <recommendedName>
        <fullName evidence="10">FACT complex subunit</fullName>
    </recommendedName>
</protein>
<dbReference type="GO" id="GO:0006281">
    <property type="term" value="P:DNA repair"/>
    <property type="evidence" value="ECO:0007669"/>
    <property type="project" value="UniProtKB-UniRule"/>
</dbReference>
<name>A0A7S1CB08_9STRA</name>
<organism evidence="15">
    <name type="scientific">Bicosoecida sp. CB-2014</name>
    <dbReference type="NCBI Taxonomy" id="1486930"/>
    <lineage>
        <taxon>Eukaryota</taxon>
        <taxon>Sar</taxon>
        <taxon>Stramenopiles</taxon>
        <taxon>Bigyra</taxon>
        <taxon>Opalozoa</taxon>
        <taxon>Bicosoecida</taxon>
    </lineage>
</organism>
<feature type="domain" description="FACT complex subunit SPT16 N-terminal lobe" evidence="12">
    <location>
        <begin position="5"/>
        <end position="166"/>
    </location>
</feature>
<dbReference type="InterPro" id="IPR036005">
    <property type="entry name" value="Creatinase/aminopeptidase-like"/>
</dbReference>
<dbReference type="InterPro" id="IPR013953">
    <property type="entry name" value="FACT_SPT16_M"/>
</dbReference>
<evidence type="ECO:0000256" key="9">
    <source>
        <dbReference type="ARBA" id="ARBA00023242"/>
    </source>
</evidence>
<comment type="subcellular location">
    <subcellularLocation>
        <location evidence="10">Nucleus</location>
    </subcellularLocation>
    <subcellularLocation>
        <location evidence="10">Chromosome</location>
    </subcellularLocation>
</comment>
<dbReference type="EMBL" id="HBFS01008551">
    <property type="protein sequence ID" value="CAD8912616.1"/>
    <property type="molecule type" value="Transcribed_RNA"/>
</dbReference>
<evidence type="ECO:0000256" key="1">
    <source>
        <dbReference type="ARBA" id="ARBA00010779"/>
    </source>
</evidence>
<dbReference type="GO" id="GO:0006368">
    <property type="term" value="P:transcription elongation by RNA polymerase II"/>
    <property type="evidence" value="ECO:0007669"/>
    <property type="project" value="TreeGrafter"/>
</dbReference>
<dbReference type="InterPro" id="IPR056595">
    <property type="entry name" value="Fact-SPT16_PH"/>
</dbReference>
<dbReference type="InterPro" id="IPR029149">
    <property type="entry name" value="Creatin/AminoP/Spt16_N"/>
</dbReference>
<evidence type="ECO:0000256" key="5">
    <source>
        <dbReference type="ARBA" id="ARBA00023015"/>
    </source>
</evidence>
<dbReference type="Pfam" id="PF24824">
    <property type="entry name" value="PH_SPT16"/>
    <property type="match status" value="1"/>
</dbReference>
<dbReference type="GO" id="GO:0035101">
    <property type="term" value="C:FACT complex"/>
    <property type="evidence" value="ECO:0007669"/>
    <property type="project" value="UniProtKB-UniRule"/>
</dbReference>
<evidence type="ECO:0000259" key="14">
    <source>
        <dbReference type="SMART" id="SM01287"/>
    </source>
</evidence>
<dbReference type="Gene3D" id="2.30.29.30">
    <property type="entry name" value="Pleckstrin-homology domain (PH domain)/Phosphotyrosine-binding domain (PTB)"/>
    <property type="match status" value="1"/>
</dbReference>
<evidence type="ECO:0000313" key="15">
    <source>
        <dbReference type="EMBL" id="CAD8912616.1"/>
    </source>
</evidence>
<dbReference type="Pfam" id="PF08644">
    <property type="entry name" value="SPT16"/>
    <property type="match status" value="1"/>
</dbReference>
<evidence type="ECO:0000256" key="6">
    <source>
        <dbReference type="ARBA" id="ARBA00023054"/>
    </source>
</evidence>
<evidence type="ECO:0000256" key="4">
    <source>
        <dbReference type="ARBA" id="ARBA00022763"/>
    </source>
</evidence>
<dbReference type="Pfam" id="PF00557">
    <property type="entry name" value="Peptidase_M24"/>
    <property type="match status" value="1"/>
</dbReference>
<dbReference type="Gene3D" id="3.90.230.10">
    <property type="entry name" value="Creatinase/methionine aminopeptidase superfamily"/>
    <property type="match status" value="1"/>
</dbReference>
<feature type="compositionally biased region" description="Basic and acidic residues" evidence="11">
    <location>
        <begin position="1025"/>
        <end position="1051"/>
    </location>
</feature>
<dbReference type="InterPro" id="IPR000994">
    <property type="entry name" value="Pept_M24"/>
</dbReference>
<feature type="region of interest" description="Disordered" evidence="11">
    <location>
        <begin position="435"/>
        <end position="485"/>
    </location>
</feature>
<dbReference type="SUPFAM" id="SSF55920">
    <property type="entry name" value="Creatinase/aminopeptidase"/>
    <property type="match status" value="1"/>
</dbReference>
<dbReference type="SMART" id="SM01287">
    <property type="entry name" value="Rtt106"/>
    <property type="match status" value="1"/>
</dbReference>
<sequence>MAVKIDTEYFVRRVSELHKAFVEHGDRFSSTDALCIDAGKHKERAELSVSSAMQVHLINYEFPDTVMILTKKKFIVLTGRKKLEVLTPAVDEIDKETFPVEVQLVEAVKGSYDAGFATCLAAVREAGGKLGVIESKEEPEGRLLPGWRAALAAAEGVSTVDATPGFQYTLCVKDQQSVKYVTDAGRLSARLITKSFMNELNDVVDSGNTVKHRDVASKVENSLEEDRKITSKLGIFKEQADFLLTPVVQSGGTYEVRLNRMPRVDMDTPFSTDVIVVALASSVMGFGASIARTYFIDNTESQRQAYKVLLAAHDALIQELRPGKKIREAVEAARAVVRSKNPALLDKLPKSFGAGIGLQLRESTLALIDGNENVVRAGMTFSVTSSLAGVELTDRDTKKDKPMGKLETYSIVIGDTVVVGAKDNATTTEKAKVEFEDVSFDLNDDEEEGEGEDEDEDGAGEEKEDGGRTRFRSQRLRDREKETGLVTSTEKMREIYEQQLALFQKVKEDMSKVEIAKENGGGDGADETKIEDDAAVKEIALYKSPAAVPGNLGIAKLDVDRENNAVLVPMHGYIVPFHIMTIKNVVFNNSDSRVATLRLTFYYPGQAYGRDVPTGVPQICDGFKDSLFIKSLTFKAESFQNLMKVQRIIKDVQKRQRDKSRDIAEAKGIAETGDIKRIKDSSMPRLQDLQMRPVLSGRKSTGVLEAHKNGLLFISSKGEKLQILYSNIKHALFQPCDQEIVVLVHFSLKQPILVRKKKTYDLQFYTEVTDATVGSDARAASMYDRDELVEEERERKRRKKKNKEFVEFCRQVEAVVDRYDAVFPKFDKPERKLGFHGVPGKEMVLLQPTTSCLVNLTGGTPFVLSLDIVEHVHFERVSMMHKNFDMTFVLKEGKTMGTHPDPFVRIGSIPMNTLDRIKEWLTTIVGITFTEGQLNLNWKEVLGQVRSDPEFFRNGGWMELWGNVDGEGEDGSDADEDEDEGDEAFEEESEEESEDEIDSDEFEAEDSSEEESEEEDSEDEADWSDMEKTAREEDKEAERKRSRRDKEDGARSGKRSRKGD</sequence>
<reference evidence="15" key="1">
    <citation type="submission" date="2021-01" db="EMBL/GenBank/DDBJ databases">
        <authorList>
            <person name="Corre E."/>
            <person name="Pelletier E."/>
            <person name="Niang G."/>
            <person name="Scheremetjew M."/>
            <person name="Finn R."/>
            <person name="Kale V."/>
            <person name="Holt S."/>
            <person name="Cochrane G."/>
            <person name="Meng A."/>
            <person name="Brown T."/>
            <person name="Cohen L."/>
        </authorList>
    </citation>
    <scope>NUCLEOTIDE SEQUENCE</scope>
    <source>
        <strain evidence="15">Ms1</strain>
    </source>
</reference>
<dbReference type="GO" id="GO:0031491">
    <property type="term" value="F:nucleosome binding"/>
    <property type="evidence" value="ECO:0007669"/>
    <property type="project" value="TreeGrafter"/>
</dbReference>
<feature type="domain" description="Histone chaperone RTT106/FACT complex subunit SPT16-like middle" evidence="14">
    <location>
        <begin position="835"/>
        <end position="932"/>
    </location>
</feature>
<dbReference type="GO" id="GO:0006260">
    <property type="term" value="P:DNA replication"/>
    <property type="evidence" value="ECO:0007669"/>
    <property type="project" value="UniProtKB-KW"/>
</dbReference>
<dbReference type="AlphaFoldDB" id="A0A7S1CB08"/>
<dbReference type="Gene3D" id="2.30.29.150">
    <property type="match status" value="1"/>
</dbReference>
<proteinExistence type="inferred from homology"/>
<feature type="region of interest" description="Disordered" evidence="11">
    <location>
        <begin position="958"/>
        <end position="1060"/>
    </location>
</feature>
<evidence type="ECO:0000256" key="3">
    <source>
        <dbReference type="ARBA" id="ARBA00022705"/>
    </source>
</evidence>
<dbReference type="PANTHER" id="PTHR13980:SF15">
    <property type="entry name" value="FACT COMPLEX SUBUNIT SPT16"/>
    <property type="match status" value="1"/>
</dbReference>
<keyword evidence="2 10" id="KW-0158">Chromosome</keyword>
<keyword evidence="4 10" id="KW-0227">DNA damage</keyword>
<dbReference type="FunFam" id="2.30.29.30:FF:000017">
    <property type="entry name" value="FACT complex subunit SPT16"/>
    <property type="match status" value="1"/>
</dbReference>
<feature type="compositionally biased region" description="Acidic residues" evidence="11">
    <location>
        <begin position="436"/>
        <end position="464"/>
    </location>
</feature>
<dbReference type="InterPro" id="IPR029148">
    <property type="entry name" value="FACT-SPT16_Nlobe"/>
</dbReference>
<evidence type="ECO:0000259" key="13">
    <source>
        <dbReference type="SMART" id="SM01286"/>
    </source>
</evidence>
<comment type="subunit">
    <text evidence="10">Component of the FACT complex.</text>
</comment>
<keyword evidence="8 10" id="KW-0234">DNA repair</keyword>
<keyword evidence="3 10" id="KW-0235">DNA replication</keyword>
<evidence type="ECO:0000256" key="2">
    <source>
        <dbReference type="ARBA" id="ARBA00022454"/>
    </source>
</evidence>
<keyword evidence="5 10" id="KW-0805">Transcription regulation</keyword>
<dbReference type="SMART" id="SM01286">
    <property type="entry name" value="SPT16"/>
    <property type="match status" value="1"/>
</dbReference>
<dbReference type="Pfam" id="PF14826">
    <property type="entry name" value="FACT-Spt16_Nlob"/>
    <property type="match status" value="1"/>
</dbReference>
<keyword evidence="6" id="KW-0175">Coiled coil</keyword>
<dbReference type="InterPro" id="IPR011993">
    <property type="entry name" value="PH-like_dom_sf"/>
</dbReference>
<gene>
    <name evidence="15" type="ORF">BSP0115_LOCUS5866</name>
</gene>
<evidence type="ECO:0000256" key="10">
    <source>
        <dbReference type="RuleBase" id="RU367052"/>
    </source>
</evidence>
<dbReference type="Pfam" id="PF08512">
    <property type="entry name" value="Rttp106-like_middle"/>
    <property type="match status" value="1"/>
</dbReference>
<keyword evidence="9 10" id="KW-0539">Nucleus</keyword>